<dbReference type="InterPro" id="IPR002859">
    <property type="entry name" value="PKD/REJ-like"/>
</dbReference>
<keyword evidence="7" id="KW-1015">Disulfide bond</keyword>
<dbReference type="PANTHER" id="PTHR46730:SF1">
    <property type="entry name" value="PLAT DOMAIN-CONTAINING PROTEIN"/>
    <property type="match status" value="1"/>
</dbReference>
<dbReference type="SMART" id="SM00321">
    <property type="entry name" value="WSC"/>
    <property type="match status" value="1"/>
</dbReference>
<comment type="subcellular location">
    <subcellularLocation>
        <location evidence="1">Membrane</location>
        <topology evidence="1">Multi-pass membrane protein</topology>
    </subcellularLocation>
</comment>
<dbReference type="InterPro" id="IPR001024">
    <property type="entry name" value="PLAT/LH2_dom"/>
</dbReference>
<evidence type="ECO:0000313" key="17">
    <source>
        <dbReference type="EMBL" id="KAK2562042.1"/>
    </source>
</evidence>
<feature type="region of interest" description="Disordered" evidence="9">
    <location>
        <begin position="956"/>
        <end position="1023"/>
    </location>
</feature>
<feature type="compositionally biased region" description="Acidic residues" evidence="9">
    <location>
        <begin position="998"/>
        <end position="1013"/>
    </location>
</feature>
<evidence type="ECO:0000256" key="8">
    <source>
        <dbReference type="PROSITE-ProRule" id="PRU00152"/>
    </source>
</evidence>
<feature type="transmembrane region" description="Helical" evidence="10">
    <location>
        <begin position="2251"/>
        <end position="2273"/>
    </location>
</feature>
<dbReference type="SMART" id="SM00303">
    <property type="entry name" value="GPS"/>
    <property type="match status" value="1"/>
</dbReference>
<dbReference type="Proteomes" id="UP001249851">
    <property type="component" value="Unassembled WGS sequence"/>
</dbReference>
<dbReference type="InterPro" id="IPR022409">
    <property type="entry name" value="PKD/Chitinase_dom"/>
</dbReference>
<keyword evidence="11" id="KW-0732">Signal</keyword>
<dbReference type="Pfam" id="PF01822">
    <property type="entry name" value="WSC"/>
    <property type="match status" value="1"/>
</dbReference>
<protein>
    <submittedName>
        <fullName evidence="17">Polycystic kidney disease 1-related protein</fullName>
    </submittedName>
</protein>
<evidence type="ECO:0000313" key="18">
    <source>
        <dbReference type="Proteomes" id="UP001249851"/>
    </source>
</evidence>
<dbReference type="InterPro" id="IPR014010">
    <property type="entry name" value="REJ_dom"/>
</dbReference>
<dbReference type="InterPro" id="IPR036392">
    <property type="entry name" value="PLAT/LH2_dom_sf"/>
</dbReference>
<dbReference type="InterPro" id="IPR002889">
    <property type="entry name" value="WSC_carb-bd"/>
</dbReference>
<dbReference type="SMART" id="SM00089">
    <property type="entry name" value="PKD"/>
    <property type="match status" value="2"/>
</dbReference>
<feature type="transmembrane region" description="Helical" evidence="10">
    <location>
        <begin position="1935"/>
        <end position="1956"/>
    </location>
</feature>
<feature type="domain" description="WSC" evidence="16">
    <location>
        <begin position="30"/>
        <end position="122"/>
    </location>
</feature>
<evidence type="ECO:0000256" key="6">
    <source>
        <dbReference type="ARBA" id="ARBA00023136"/>
    </source>
</evidence>
<evidence type="ECO:0000256" key="1">
    <source>
        <dbReference type="ARBA" id="ARBA00004141"/>
    </source>
</evidence>
<dbReference type="GO" id="GO:0005886">
    <property type="term" value="C:plasma membrane"/>
    <property type="evidence" value="ECO:0007669"/>
    <property type="project" value="TreeGrafter"/>
</dbReference>
<dbReference type="PRINTS" id="PR00500">
    <property type="entry name" value="POLYCYSTIN1"/>
</dbReference>
<evidence type="ECO:0000259" key="15">
    <source>
        <dbReference type="PROSITE" id="PS51111"/>
    </source>
</evidence>
<dbReference type="InterPro" id="IPR000434">
    <property type="entry name" value="PC1"/>
</dbReference>
<evidence type="ECO:0000256" key="5">
    <source>
        <dbReference type="ARBA" id="ARBA00022989"/>
    </source>
</evidence>
<dbReference type="InterPro" id="IPR046338">
    <property type="entry name" value="GAIN_dom_sf"/>
</dbReference>
<evidence type="ECO:0000259" key="13">
    <source>
        <dbReference type="PROSITE" id="PS50095"/>
    </source>
</evidence>
<dbReference type="PROSITE" id="PS51212">
    <property type="entry name" value="WSC"/>
    <property type="match status" value="1"/>
</dbReference>
<keyword evidence="18" id="KW-1185">Reference proteome</keyword>
<feature type="domain" description="PKD" evidence="12">
    <location>
        <begin position="571"/>
        <end position="628"/>
    </location>
</feature>
<dbReference type="InterPro" id="IPR000601">
    <property type="entry name" value="PKD_dom"/>
</dbReference>
<dbReference type="GO" id="GO:0005929">
    <property type="term" value="C:cilium"/>
    <property type="evidence" value="ECO:0007669"/>
    <property type="project" value="UniProtKB-ARBA"/>
</dbReference>
<dbReference type="Pfam" id="PF01477">
    <property type="entry name" value="PLAT"/>
    <property type="match status" value="1"/>
</dbReference>
<feature type="transmembrane region" description="Helical" evidence="10">
    <location>
        <begin position="2137"/>
        <end position="2162"/>
    </location>
</feature>
<dbReference type="Pfam" id="PF02010">
    <property type="entry name" value="REJ"/>
    <property type="match status" value="2"/>
</dbReference>
<evidence type="ECO:0000259" key="12">
    <source>
        <dbReference type="PROSITE" id="PS50093"/>
    </source>
</evidence>
<evidence type="ECO:0000256" key="11">
    <source>
        <dbReference type="SAM" id="SignalP"/>
    </source>
</evidence>
<reference evidence="17" key="1">
    <citation type="journal article" date="2023" name="G3 (Bethesda)">
        <title>Whole genome assembly and annotation of the endangered Caribbean coral Acropora cervicornis.</title>
        <authorList>
            <person name="Selwyn J.D."/>
            <person name="Vollmer S.V."/>
        </authorList>
    </citation>
    <scope>NUCLEOTIDE SEQUENCE</scope>
    <source>
        <strain evidence="17">K2</strain>
    </source>
</reference>
<evidence type="ECO:0000256" key="9">
    <source>
        <dbReference type="SAM" id="MobiDB-lite"/>
    </source>
</evidence>
<dbReference type="GO" id="GO:0005261">
    <property type="term" value="F:monoatomic cation channel activity"/>
    <property type="evidence" value="ECO:0007669"/>
    <property type="project" value="TreeGrafter"/>
</dbReference>
<feature type="domain" description="PLAT" evidence="13">
    <location>
        <begin position="1734"/>
        <end position="1852"/>
    </location>
</feature>
<dbReference type="PROSITE" id="PS50095">
    <property type="entry name" value="PLAT"/>
    <property type="match status" value="1"/>
</dbReference>
<feature type="signal peptide" evidence="11">
    <location>
        <begin position="1"/>
        <end position="22"/>
    </location>
</feature>
<feature type="domain" description="PKD" evidence="12">
    <location>
        <begin position="390"/>
        <end position="431"/>
    </location>
</feature>
<dbReference type="Gene3D" id="2.60.220.50">
    <property type="match status" value="1"/>
</dbReference>
<dbReference type="Gene3D" id="2.60.60.20">
    <property type="entry name" value="PLAT/LH2 domain"/>
    <property type="match status" value="1"/>
</dbReference>
<evidence type="ECO:0000256" key="10">
    <source>
        <dbReference type="SAM" id="Phobius"/>
    </source>
</evidence>
<evidence type="ECO:0000256" key="4">
    <source>
        <dbReference type="ARBA" id="ARBA00022737"/>
    </source>
</evidence>
<feature type="transmembrane region" description="Helical" evidence="10">
    <location>
        <begin position="1897"/>
        <end position="1915"/>
    </location>
</feature>
<dbReference type="InterPro" id="IPR057244">
    <property type="entry name" value="GAIN_B"/>
</dbReference>
<feature type="domain" description="REJ" evidence="15">
    <location>
        <begin position="634"/>
        <end position="1326"/>
    </location>
</feature>
<comment type="similarity">
    <text evidence="2">Belongs to the polycystin family.</text>
</comment>
<keyword evidence="6 10" id="KW-0472">Membrane</keyword>
<dbReference type="Pfam" id="PF08016">
    <property type="entry name" value="PKD_channel"/>
    <property type="match status" value="1"/>
</dbReference>
<comment type="caution">
    <text evidence="8">Lacks conserved residue(s) required for the propagation of feature annotation.</text>
</comment>
<dbReference type="InterPro" id="IPR013122">
    <property type="entry name" value="PKD1_2_channel"/>
</dbReference>
<dbReference type="SMART" id="SM00308">
    <property type="entry name" value="LH2"/>
    <property type="match status" value="1"/>
</dbReference>
<feature type="chain" id="PRO_5042158676" evidence="11">
    <location>
        <begin position="23"/>
        <end position="3113"/>
    </location>
</feature>
<keyword evidence="4" id="KW-0677">Repeat</keyword>
<feature type="transmembrane region" description="Helical" evidence="10">
    <location>
        <begin position="2103"/>
        <end position="2125"/>
    </location>
</feature>
<feature type="transmembrane region" description="Helical" evidence="10">
    <location>
        <begin position="2651"/>
        <end position="2676"/>
    </location>
</feature>
<evidence type="ECO:0000259" key="16">
    <source>
        <dbReference type="PROSITE" id="PS51212"/>
    </source>
</evidence>
<evidence type="ECO:0000256" key="3">
    <source>
        <dbReference type="ARBA" id="ARBA00022692"/>
    </source>
</evidence>
<dbReference type="InterPro" id="IPR035986">
    <property type="entry name" value="PKD_dom_sf"/>
</dbReference>
<feature type="transmembrane region" description="Helical" evidence="10">
    <location>
        <begin position="2455"/>
        <end position="2474"/>
    </location>
</feature>
<keyword evidence="5 10" id="KW-1133">Transmembrane helix</keyword>
<dbReference type="PANTHER" id="PTHR46730">
    <property type="entry name" value="POLYCYSTIN-1"/>
    <property type="match status" value="1"/>
</dbReference>
<dbReference type="EMBL" id="JARQWQ010000030">
    <property type="protein sequence ID" value="KAK2562042.1"/>
    <property type="molecule type" value="Genomic_DNA"/>
</dbReference>
<dbReference type="PROSITE" id="PS50221">
    <property type="entry name" value="GAIN_B"/>
    <property type="match status" value="1"/>
</dbReference>
<keyword evidence="3 10" id="KW-0812">Transmembrane</keyword>
<evidence type="ECO:0000256" key="7">
    <source>
        <dbReference type="ARBA" id="ARBA00023157"/>
    </source>
</evidence>
<dbReference type="SUPFAM" id="SSF49723">
    <property type="entry name" value="Lipase/lipooxygenase domain (PLAT/LH2 domain)"/>
    <property type="match status" value="1"/>
</dbReference>
<gene>
    <name evidence="17" type="ORF">P5673_014781</name>
</gene>
<dbReference type="GO" id="GO:0006816">
    <property type="term" value="P:calcium ion transport"/>
    <property type="evidence" value="ECO:0007669"/>
    <property type="project" value="TreeGrafter"/>
</dbReference>
<feature type="transmembrane region" description="Helical" evidence="10">
    <location>
        <begin position="2578"/>
        <end position="2601"/>
    </location>
</feature>
<dbReference type="CDD" id="cd00146">
    <property type="entry name" value="PKD"/>
    <property type="match status" value="2"/>
</dbReference>
<dbReference type="SUPFAM" id="SSF49299">
    <property type="entry name" value="PKD domain"/>
    <property type="match status" value="2"/>
</dbReference>
<organism evidence="17 18">
    <name type="scientific">Acropora cervicornis</name>
    <name type="common">Staghorn coral</name>
    <dbReference type="NCBI Taxonomy" id="6130"/>
    <lineage>
        <taxon>Eukaryota</taxon>
        <taxon>Metazoa</taxon>
        <taxon>Cnidaria</taxon>
        <taxon>Anthozoa</taxon>
        <taxon>Hexacorallia</taxon>
        <taxon>Scleractinia</taxon>
        <taxon>Astrocoeniina</taxon>
        <taxon>Acroporidae</taxon>
        <taxon>Acropora</taxon>
    </lineage>
</organism>
<feature type="transmembrane region" description="Helical" evidence="10">
    <location>
        <begin position="2495"/>
        <end position="2514"/>
    </location>
</feature>
<dbReference type="InterPro" id="IPR013783">
    <property type="entry name" value="Ig-like_fold"/>
</dbReference>
<dbReference type="Pfam" id="PF01825">
    <property type="entry name" value="GPS"/>
    <property type="match status" value="1"/>
</dbReference>
<dbReference type="Pfam" id="PF00801">
    <property type="entry name" value="PKD"/>
    <property type="match status" value="2"/>
</dbReference>
<comment type="caution">
    <text evidence="17">The sequence shown here is derived from an EMBL/GenBank/DDBJ whole genome shotgun (WGS) entry which is preliminary data.</text>
</comment>
<dbReference type="PROSITE" id="PS51111">
    <property type="entry name" value="REJ"/>
    <property type="match status" value="1"/>
</dbReference>
<dbReference type="InterPro" id="IPR000203">
    <property type="entry name" value="GPS"/>
</dbReference>
<feature type="domain" description="GAIN-B" evidence="14">
    <location>
        <begin position="1526"/>
        <end position="1671"/>
    </location>
</feature>
<dbReference type="Gene3D" id="2.60.40.10">
    <property type="entry name" value="Immunoglobulins"/>
    <property type="match status" value="2"/>
</dbReference>
<feature type="transmembrane region" description="Helical" evidence="10">
    <location>
        <begin position="1687"/>
        <end position="1707"/>
    </location>
</feature>
<accession>A0AAD9QIT0</accession>
<reference evidence="17" key="2">
    <citation type="journal article" date="2023" name="Science">
        <title>Genomic signatures of disease resistance in endangered staghorn corals.</title>
        <authorList>
            <person name="Vollmer S.V."/>
            <person name="Selwyn J.D."/>
            <person name="Despard B.A."/>
            <person name="Roesel C.L."/>
        </authorList>
    </citation>
    <scope>NUCLEOTIDE SEQUENCE</scope>
    <source>
        <strain evidence="17">K2</strain>
    </source>
</reference>
<proteinExistence type="inferred from homology"/>
<sequence length="3113" mass="349268">MAKHLYLAFSLILVVPFLVSKAKQTSNGEVPWFVGCYHYDFESSIEVSYHLDHAEPFSCVRLCASNESFRYAAVKNGCSCLCLARVEERNRLNSSFCDVSCSEEMVNFTCGGKNVASVYSTAVPVIVSLKIRIPCRVKANASVLAVSEVLFRRRKEVSYLNTIALGNETADGVSVTWFLQRELYNVTGYPQNKTLKVHSRIWNTLDGNYTKTSSVFLFVIPGVYHVCVLARNLFSQQKKCVPVDVVVPLTGLQLVAIFFKGTILGVTTSSLSVPLSEYVQIKYAISSGSKPRFLVNLGNRTFHKVYNMSGPAALSSSCLVVSPVFKSCGKKTIVVKAVNDFSVKYLRHLLVVHPFTEVLEFEKPEGHCIFTRVNTSVTLKATVGKGIPFGCKMSFEWNFNDSSSIVITNGTSVSHVFSSIQMYLVTITLNNKFQRKQAAQQVCVQDNIEGVTLLPNMSYLIVSTNHEENLFSVQLSPSADCCGEVSYQFYKNKIAFPLTAGRNSPVFHDSKPGRYVVFVQASNGISNATSNKILVDVMEPISSLFIDHHFLNRSHLSPGGKQAHFVAHLTTGTNITYSWKFIGGSWENSINTTSNKVNFTFSKNGRYEVVLTASNAITKETASVDIVISDIPECYTPGVSIVGGMREMIRSQEIHLEAKLNLTCNVVNELRYLWKVTRKSDDDYDDDNRLSFFTYQVLIPPCTLEYGMYSIQLEVTMIDAKGIYLSSKNEREITITKSPLVAVISGGTERTASKRKGPITLSASSSHDPDRPDEHKNLRFKWTCRPHGSSISCFNESTLPEIDFSKDALTFNVDWLMADFSHEFEVEVSKQDDARSSTAFQILYVREKDELFEHVLSLNCIQCEKGHINPSQSLVIRGSCLSCSLNNPQITYRWKLYEVDSFVEGNTWECPSDDHRGRVTPSTMPVTDSKSPSVLKISDSYVKFTFGPCLGSKFEKSGGNKSGLASGSGDGTGNEIKYSSVKEPLKGNETSAIKADDSGDDDDDEVNDYDDDSSSYSLSTLPTPLSMTDANSVNKPIITTDTPSFNKPNKPINPSMLWSRRRELRHLGKQTTTGIRNQNLVLLGKFLKGGQTYLATFDVRDLETKQKGLASIIFQTSVSLKCGVCQITPAVGFSLQTTFQLVCSNWKSRQPIQYHVRYTIEGDRKEFFIYSGLRDVTPFVLPAGNPFSNTIVEVHVEVSDGNSPSRTFAPIKVQVKPQTVVKGTSEEEVLLNETDGNNLSLLQMAGDEQRVLQFIMALSISLNRLSQVKNVSSNFHLRVAIREKLLNRFQNLSVYDKYSALQTCLALQSLTSKPDEIGANNVKVASQVLYNVIKNITSEHKRKKKSLIEARQLLSQELIDCATTVTSNLIEAASLAVQRQDTTEKMLVMVTEATEQLIMAKLSTQVYGEHSLQVSTRNIRAEATQKRSVSNFSSSLSEFQFFMPSHLEKQLNITERCFGTMITIFQENPYFSDMNHTKVGSLSINHCSGEEIQVKNLGSDITILIPMGHGGAEKHPLNFMLKWNHRNVHVINQTAKMENQSLQLHLRPRSVLPSAFNIKFVVRTGKETLLFRSSGEAVNFFVDQEQLRSGSLNASVELEDTAYYRLKSVKGVSFNYSLGMQWIGCFYWNKRGKHWASDGCRLEKSINHTLVCRCNHLTAFSGGFMQPPNSLHLKDLTDPDKLKNSPLTMVLVISILVMYFLLLGFCVKADRHDKEKLGVIFLDDSTTFDANSQSRFQLSVQTGHWFGAGTSADVYLILHDNDVVSHPVELKYVGKPLFQRSSCDVFLLSFPKNLIRNISKIHVWHDNKGDNPSWFLERITIKNVQTGERWVFECNRWLAVDEGNGKVECELFAKKSWSTGLKESFLQHSAKAFLDYHLWLSLLGRPSYSRFTRAQRLSCCLSLLLSFLCVNIAWYRPKIEVTEVLGVLDVSADSIMIGVLGSLMVLPVNFLWIFFFRYSRRSLSRRVKACYPKSEHHTEITELVSSSVIDQSLETVQILSNFGAMRRMLQTRGTQVSGGNVPMSNPNGSSVCYLSAHDDLTSDLPLPKGTADLVETCDFLAALAPTRKKHDMAFDQQSTYSVYAPTTEGRGFYRSKFSLPHGFVYVAWFGCLITATVTSAITIWYGLSFGWDLSVHWFQSLLFSLLESLLLSQPIMVLAFIFSMSHKTKSSKEDEDTDEGFEDLSTSDVNNIHYGYLNPGFDGQTTKKTPIDKALADRQRQRHLKYLKPPPLSQLAETREKSVKNRVLRNYMVELFVFIMFFVVTCVLVFSVADPDVYHLNQSIRTSFLRSHYFTRPENVIDAWKRMSAVLVENASAPSPLMMLLPGTQSLLFGRTKIKKYYSPNVKVCHEAPVIQNSSTSTPLCYPGCHASKGLWITIDLNLTRAEAARQLTQFADTQWNNSCTREVSLDFAIYTPFLRAISAVTLSVKSSFVGTAKCDMELISAPVVFSSAGYSYFIRFTKLLFVVFFFYLLQHEFFLALKMTFSYFTTFWRVNQLLTIAISSACIVSYIHWSLSLYALLREVETERQSRVFYLSRQMSWSQGFLQASYSLLLFLLLIRCLHLLRPFRFVRHFGRILSTSISSLLACWVFGFILVVAFAHPGYLLFGSVHSSFKSFGDAFLLVTSFFRLEGVARYQDFALEEQTLLLSIYFALFLIGFCVIVRGSTAAVVLHGIRCLGKRRRGLLSTVFEEFIRIKLQLSKEKKPKKPRPNSVSDLEETDDEDDLEQEAFFEEGPFFPTDHVLDELDAQIEEMSWRVESLFDDDPCADSISCTNSLLSTWLEDCDQGDVEYLYDAGNDPSVYSAGSGYESDHSAMSTSRCYFSSSSSLDIPDERIRHERVIGAKVGSHGCRGDHSLLTVAPNKTTAKQSYSCSSERDESGSSINFSGDRYESPACSVPQGNMCDLPGACENPNILRNIVLRDSDLREGVLRDRTVWFDGETKNDMSLGAHTLHREKEPIKPKVMYGMVRGCSQKGEKAFPELANIAPHMEATTAGESSEEATCSSSDYELRKRRSKCHSRRPKGRFRNVAVFPSQEESGISSSPGQPRIPVWEVEAGSLSSGIQSSWGQAPRPCFSEQPFEGLLGDICMNSRLGTDIVDDPVRKPLQKGQQ</sequence>
<name>A0AAD9QIT0_ACRCE</name>
<feature type="transmembrane region" description="Helical" evidence="10">
    <location>
        <begin position="2546"/>
        <end position="2566"/>
    </location>
</feature>
<evidence type="ECO:0000256" key="2">
    <source>
        <dbReference type="ARBA" id="ARBA00007200"/>
    </source>
</evidence>
<dbReference type="PROSITE" id="PS50093">
    <property type="entry name" value="PKD"/>
    <property type="match status" value="2"/>
</dbReference>
<evidence type="ECO:0000259" key="14">
    <source>
        <dbReference type="PROSITE" id="PS50221"/>
    </source>
</evidence>
<feature type="region of interest" description="Disordered" evidence="9">
    <location>
        <begin position="749"/>
        <end position="774"/>
    </location>
</feature>